<keyword evidence="4" id="KW-0547">Nucleotide-binding</keyword>
<dbReference type="InterPro" id="IPR050166">
    <property type="entry name" value="ABC_transporter_ATP-bind"/>
</dbReference>
<dbReference type="GO" id="GO:0005524">
    <property type="term" value="F:ATP binding"/>
    <property type="evidence" value="ECO:0007669"/>
    <property type="project" value="UniProtKB-KW"/>
</dbReference>
<dbReference type="InterPro" id="IPR017871">
    <property type="entry name" value="ABC_transporter-like_CS"/>
</dbReference>
<proteinExistence type="inferred from homology"/>
<evidence type="ECO:0000256" key="5">
    <source>
        <dbReference type="ARBA" id="ARBA00022840"/>
    </source>
</evidence>
<evidence type="ECO:0000313" key="8">
    <source>
        <dbReference type="Proteomes" id="UP000231501"/>
    </source>
</evidence>
<keyword evidence="2" id="KW-0813">Transport</keyword>
<comment type="caution">
    <text evidence="7">The sequence shown here is derived from an EMBL/GenBank/DDBJ whole genome shotgun (WGS) entry which is preliminary data.</text>
</comment>
<feature type="domain" description="ABC transporter" evidence="6">
    <location>
        <begin position="6"/>
        <end position="241"/>
    </location>
</feature>
<dbReference type="GO" id="GO:0016887">
    <property type="term" value="F:ATP hydrolysis activity"/>
    <property type="evidence" value="ECO:0007669"/>
    <property type="project" value="InterPro"/>
</dbReference>
<dbReference type="Pfam" id="PF00005">
    <property type="entry name" value="ABC_tran"/>
    <property type="match status" value="1"/>
</dbReference>
<dbReference type="InterPro" id="IPR027417">
    <property type="entry name" value="P-loop_NTPase"/>
</dbReference>
<dbReference type="Proteomes" id="UP000231501">
    <property type="component" value="Unassembled WGS sequence"/>
</dbReference>
<accession>A0A2G9CBL3</accession>
<evidence type="ECO:0000256" key="4">
    <source>
        <dbReference type="ARBA" id="ARBA00022741"/>
    </source>
</evidence>
<protein>
    <submittedName>
        <fullName evidence="7">Nitrate ABC transporter ATP-binding protein</fullName>
    </submittedName>
</protein>
<evidence type="ECO:0000259" key="6">
    <source>
        <dbReference type="PROSITE" id="PS50893"/>
    </source>
</evidence>
<gene>
    <name evidence="7" type="ORF">CS062_07645</name>
</gene>
<organism evidence="7 8">
    <name type="scientific">Roseateles chitinivorans</name>
    <dbReference type="NCBI Taxonomy" id="2917965"/>
    <lineage>
        <taxon>Bacteria</taxon>
        <taxon>Pseudomonadati</taxon>
        <taxon>Pseudomonadota</taxon>
        <taxon>Betaproteobacteria</taxon>
        <taxon>Burkholderiales</taxon>
        <taxon>Sphaerotilaceae</taxon>
        <taxon>Roseateles</taxon>
    </lineage>
</organism>
<dbReference type="CDD" id="cd03293">
    <property type="entry name" value="ABC_NrtD_SsuB_transporters"/>
    <property type="match status" value="1"/>
</dbReference>
<comment type="similarity">
    <text evidence="1">Belongs to the ABC transporter superfamily.</text>
</comment>
<evidence type="ECO:0000256" key="2">
    <source>
        <dbReference type="ARBA" id="ARBA00022448"/>
    </source>
</evidence>
<evidence type="ECO:0000313" key="7">
    <source>
        <dbReference type="EMBL" id="PIM53807.1"/>
    </source>
</evidence>
<dbReference type="PROSITE" id="PS00211">
    <property type="entry name" value="ABC_TRANSPORTER_1"/>
    <property type="match status" value="1"/>
</dbReference>
<dbReference type="PROSITE" id="PS50893">
    <property type="entry name" value="ABC_TRANSPORTER_2"/>
    <property type="match status" value="1"/>
</dbReference>
<dbReference type="RefSeq" id="WP_099860926.1">
    <property type="nucleotide sequence ID" value="NZ_PEOG01000016.1"/>
</dbReference>
<keyword evidence="3" id="KW-1003">Cell membrane</keyword>
<evidence type="ECO:0000256" key="3">
    <source>
        <dbReference type="ARBA" id="ARBA00022475"/>
    </source>
</evidence>
<dbReference type="PANTHER" id="PTHR42788">
    <property type="entry name" value="TAURINE IMPORT ATP-BINDING PROTEIN-RELATED"/>
    <property type="match status" value="1"/>
</dbReference>
<dbReference type="SUPFAM" id="SSF52540">
    <property type="entry name" value="P-loop containing nucleoside triphosphate hydrolases"/>
    <property type="match status" value="1"/>
</dbReference>
<dbReference type="InterPro" id="IPR018632">
    <property type="entry name" value="AAA-associated_dom_C"/>
</dbReference>
<sequence>MTASIIELHGVGKRFRSADGHPRPVLADVDFHLREGEIVALLGQSGSGKSTLLRIMAGLVPADAGQVRYRGQPLSGPARGISMVFQSFALFPWLTVQQNVELGLEARGVAKAERASKAEAAIALIGLSGFEGALPRELSGGMRQRVGIARALVTEPDVLLMDEAFSALDVLTGERLREDILELWDGGHMPTQAMLVVSHNIEEAVMMADRVLIFASDPGRIRCQLSVQLTRPRDPESADVRALIDEVYALMTAGAARPVRAAGAVDATTTPAPLAERLPAADVARMDGLLELLADPPFDGRADLPQLCEEAGLPDAELLPVAHALALLGLAQLDSGDLQLTSLGRRYVEGSHGLRRDLFGQQLVTHVPLIAHIRHSLEQEPSGEMPDKPVLRLLSEHLDDTEASAVLQTAVTWARHGEVFEYDYNTGALRLPTGDEETAPR</sequence>
<dbReference type="InterPro" id="IPR003439">
    <property type="entry name" value="ABC_transporter-like_ATP-bd"/>
</dbReference>
<dbReference type="Pfam" id="PF09821">
    <property type="entry name" value="AAA_assoc_C"/>
    <property type="match status" value="1"/>
</dbReference>
<evidence type="ECO:0000256" key="1">
    <source>
        <dbReference type="ARBA" id="ARBA00005417"/>
    </source>
</evidence>
<dbReference type="Gene3D" id="3.40.50.300">
    <property type="entry name" value="P-loop containing nucleotide triphosphate hydrolases"/>
    <property type="match status" value="1"/>
</dbReference>
<keyword evidence="8" id="KW-1185">Reference proteome</keyword>
<dbReference type="EMBL" id="PEOG01000016">
    <property type="protein sequence ID" value="PIM53807.1"/>
    <property type="molecule type" value="Genomic_DNA"/>
</dbReference>
<dbReference type="PANTHER" id="PTHR42788:SF13">
    <property type="entry name" value="ALIPHATIC SULFONATES IMPORT ATP-BINDING PROTEIN SSUB"/>
    <property type="match status" value="1"/>
</dbReference>
<dbReference type="InterPro" id="IPR003593">
    <property type="entry name" value="AAA+_ATPase"/>
</dbReference>
<keyword evidence="5 7" id="KW-0067">ATP-binding</keyword>
<dbReference type="AlphaFoldDB" id="A0A2G9CBL3"/>
<dbReference type="SMART" id="SM00382">
    <property type="entry name" value="AAA"/>
    <property type="match status" value="1"/>
</dbReference>
<keyword evidence="3" id="KW-0472">Membrane</keyword>
<reference evidence="7 8" key="1">
    <citation type="submission" date="2017-11" db="EMBL/GenBank/DDBJ databases">
        <title>Draft genome sequence of Mitsuaria sp. HWN-4.</title>
        <authorList>
            <person name="Gundlapally S.R."/>
        </authorList>
    </citation>
    <scope>NUCLEOTIDE SEQUENCE [LARGE SCALE GENOMIC DNA]</scope>
    <source>
        <strain evidence="7 8">HWN-4</strain>
    </source>
</reference>
<name>A0A2G9CBL3_9BURK</name>
<dbReference type="OrthoDB" id="8683598at2"/>